<protein>
    <submittedName>
        <fullName evidence="2">Uncharacterized protein</fullName>
    </submittedName>
</protein>
<evidence type="ECO:0000313" key="2">
    <source>
        <dbReference type="EMBL" id="JAE22092.1"/>
    </source>
</evidence>
<reference evidence="2" key="2">
    <citation type="journal article" date="2015" name="Data Brief">
        <title>Shoot transcriptome of the giant reed, Arundo donax.</title>
        <authorList>
            <person name="Barrero R.A."/>
            <person name="Guerrero F.D."/>
            <person name="Moolhuijzen P."/>
            <person name="Goolsby J.A."/>
            <person name="Tidwell J."/>
            <person name="Bellgard S.E."/>
            <person name="Bellgard M.I."/>
        </authorList>
    </citation>
    <scope>NUCLEOTIDE SEQUENCE</scope>
    <source>
        <tissue evidence="2">Shoot tissue taken approximately 20 cm above the soil surface</tissue>
    </source>
</reference>
<dbReference type="PANTHER" id="PTHR47865">
    <property type="entry name" value="OS05G0580550 PROTEIN"/>
    <property type="match status" value="1"/>
</dbReference>
<evidence type="ECO:0000256" key="1">
    <source>
        <dbReference type="SAM" id="MobiDB-lite"/>
    </source>
</evidence>
<sequence length="154" mass="16626">MLKIFGNSVATGKYAKGSNEPLATEVEDSDKGQEEIENGATGTDEVNGASSSATRPSKRAKIVESDEEGLIGAFKAGTERIAVAIEKAAKGDNELPPDLFHNVVSLPGFNDTHKSFYYAHLVEKPHMARAFNGLPFDYKLSWLAKFVSETFPGC</sequence>
<dbReference type="PANTHER" id="PTHR47865:SF1">
    <property type="entry name" value="OS08G0106700 PROTEIN"/>
    <property type="match status" value="1"/>
</dbReference>
<name>A0A0A9GC90_ARUDO</name>
<proteinExistence type="predicted"/>
<feature type="region of interest" description="Disordered" evidence="1">
    <location>
        <begin position="12"/>
        <end position="62"/>
    </location>
</feature>
<reference evidence="2" key="1">
    <citation type="submission" date="2014-09" db="EMBL/GenBank/DDBJ databases">
        <authorList>
            <person name="Magalhaes I.L.F."/>
            <person name="Oliveira U."/>
            <person name="Santos F.R."/>
            <person name="Vidigal T.H.D.A."/>
            <person name="Brescovit A.D."/>
            <person name="Santos A.J."/>
        </authorList>
    </citation>
    <scope>NUCLEOTIDE SEQUENCE</scope>
    <source>
        <tissue evidence="2">Shoot tissue taken approximately 20 cm above the soil surface</tissue>
    </source>
</reference>
<dbReference type="EMBL" id="GBRH01175804">
    <property type="protein sequence ID" value="JAE22092.1"/>
    <property type="molecule type" value="Transcribed_RNA"/>
</dbReference>
<organism evidence="2">
    <name type="scientific">Arundo donax</name>
    <name type="common">Giant reed</name>
    <name type="synonym">Donax arundinaceus</name>
    <dbReference type="NCBI Taxonomy" id="35708"/>
    <lineage>
        <taxon>Eukaryota</taxon>
        <taxon>Viridiplantae</taxon>
        <taxon>Streptophyta</taxon>
        <taxon>Embryophyta</taxon>
        <taxon>Tracheophyta</taxon>
        <taxon>Spermatophyta</taxon>
        <taxon>Magnoliopsida</taxon>
        <taxon>Liliopsida</taxon>
        <taxon>Poales</taxon>
        <taxon>Poaceae</taxon>
        <taxon>PACMAD clade</taxon>
        <taxon>Arundinoideae</taxon>
        <taxon>Arundineae</taxon>
        <taxon>Arundo</taxon>
    </lineage>
</organism>
<dbReference type="AlphaFoldDB" id="A0A0A9GC90"/>
<accession>A0A0A9GC90</accession>